<keyword evidence="4" id="KW-0472">Membrane</keyword>
<dbReference type="Pfam" id="PF07258">
    <property type="entry name" value="COMM_domain"/>
    <property type="match status" value="1"/>
</dbReference>
<dbReference type="OrthoDB" id="10251827at2759"/>
<keyword evidence="7" id="KW-1185">Reference proteome</keyword>
<evidence type="ECO:0000313" key="7">
    <source>
        <dbReference type="Proteomes" id="UP000694569"/>
    </source>
</evidence>
<comment type="function">
    <text evidence="2">Scaffold protein in the commander complex that is essential for endosomal recycling of transmembrane cargos; the commander complex is composed of the CCC subcomplex and the retriever subcomplex. May modulate activity of cullin-RING E3 ubiquitin ligase (CRL) complexes. Down-regulates activation of NF-kappa-B. Inhibits TNF-induced NFKB1 activation.</text>
</comment>
<dbReference type="InterPro" id="IPR047155">
    <property type="entry name" value="COMMD4/6/7/8"/>
</dbReference>
<sequence length="249" mass="27530">MGYYMVADSGRDMFSDFEKSSELIKSLPPDLFAELCQQSIQHLQSQSGGVDQAVLFQRFQAAGVGANAENLRKIVNAITCLFSTAAKQKLSSEDLVSSVSGGNKLPKPILQVIRHVWNEEGKRLSEMEGTQDLVSAGQVVDFQWKIGMAVSSDRCRSLNHPYVTLVLKVADNSGQITSKVLEMTIPEFQVCRCQFLYCFVSSVFFVFFVLLDSIIISMLMTPKSTFPPLISLLLCWTVLLPASRLSPTG</sequence>
<reference evidence="6" key="1">
    <citation type="submission" date="2025-08" db="UniProtKB">
        <authorList>
            <consortium name="Ensembl"/>
        </authorList>
    </citation>
    <scope>IDENTIFICATION</scope>
</reference>
<evidence type="ECO:0000313" key="6">
    <source>
        <dbReference type="Ensembl" id="ENSLLEP00000003256.1"/>
    </source>
</evidence>
<evidence type="ECO:0000256" key="1">
    <source>
        <dbReference type="ARBA" id="ARBA00039908"/>
    </source>
</evidence>
<evidence type="ECO:0000256" key="3">
    <source>
        <dbReference type="ARBA" id="ARBA00093468"/>
    </source>
</evidence>
<keyword evidence="4" id="KW-0812">Transmembrane</keyword>
<dbReference type="PROSITE" id="PS51269">
    <property type="entry name" value="COMM"/>
    <property type="match status" value="1"/>
</dbReference>
<accession>A0A8C5LPI5</accession>
<dbReference type="PANTHER" id="PTHR16231">
    <property type="entry name" value="COMM DOMAIN-CONTAINING PROTEIN 4-8 FAMILY MEMBER"/>
    <property type="match status" value="1"/>
</dbReference>
<evidence type="ECO:0000256" key="4">
    <source>
        <dbReference type="SAM" id="Phobius"/>
    </source>
</evidence>
<dbReference type="GeneTree" id="ENSGT00390000018369"/>
<organism evidence="6 7">
    <name type="scientific">Leptobrachium leishanense</name>
    <name type="common">Leishan spiny toad</name>
    <dbReference type="NCBI Taxonomy" id="445787"/>
    <lineage>
        <taxon>Eukaryota</taxon>
        <taxon>Metazoa</taxon>
        <taxon>Chordata</taxon>
        <taxon>Craniata</taxon>
        <taxon>Vertebrata</taxon>
        <taxon>Euteleostomi</taxon>
        <taxon>Amphibia</taxon>
        <taxon>Batrachia</taxon>
        <taxon>Anura</taxon>
        <taxon>Pelobatoidea</taxon>
        <taxon>Megophryidae</taxon>
        <taxon>Leptobrachium</taxon>
    </lineage>
</organism>
<dbReference type="InterPro" id="IPR017920">
    <property type="entry name" value="COMM"/>
</dbReference>
<dbReference type="PANTHER" id="PTHR16231:SF5">
    <property type="entry name" value="COMM DOMAIN-CONTAINING PROTEIN 6"/>
    <property type="match status" value="1"/>
</dbReference>
<evidence type="ECO:0000256" key="2">
    <source>
        <dbReference type="ARBA" id="ARBA00093393"/>
    </source>
</evidence>
<feature type="transmembrane region" description="Helical" evidence="4">
    <location>
        <begin position="194"/>
        <end position="219"/>
    </location>
</feature>
<dbReference type="AlphaFoldDB" id="A0A8C5LPI5"/>
<protein>
    <recommendedName>
        <fullName evidence="1">COMM domain-containing protein 6</fullName>
    </recommendedName>
</protein>
<proteinExistence type="inferred from homology"/>
<dbReference type="Proteomes" id="UP000694569">
    <property type="component" value="Unplaced"/>
</dbReference>
<comment type="similarity">
    <text evidence="3">Belongs to the COMM domain-containing protein 6 family.</text>
</comment>
<dbReference type="Pfam" id="PF21672">
    <property type="entry name" value="COMM_HN"/>
    <property type="match status" value="1"/>
</dbReference>
<name>A0A8C5LPI5_9ANUR</name>
<feature type="domain" description="COMM" evidence="5">
    <location>
        <begin position="138"/>
        <end position="206"/>
    </location>
</feature>
<reference evidence="6" key="2">
    <citation type="submission" date="2025-09" db="UniProtKB">
        <authorList>
            <consortium name="Ensembl"/>
        </authorList>
    </citation>
    <scope>IDENTIFICATION</scope>
</reference>
<evidence type="ECO:0000259" key="5">
    <source>
        <dbReference type="PROSITE" id="PS51269"/>
    </source>
</evidence>
<dbReference type="GO" id="GO:0051059">
    <property type="term" value="F:NF-kappaB binding"/>
    <property type="evidence" value="ECO:0007669"/>
    <property type="project" value="TreeGrafter"/>
</dbReference>
<dbReference type="Ensembl" id="ENSLLET00000003413.1">
    <property type="protein sequence ID" value="ENSLLEP00000003256.1"/>
    <property type="gene ID" value="ENSLLEG00000002104.1"/>
</dbReference>
<keyword evidence="4" id="KW-1133">Transmembrane helix</keyword>